<accession>A0A0R1XIE0</accession>
<dbReference type="GO" id="GO:0004826">
    <property type="term" value="F:phenylalanine-tRNA ligase activity"/>
    <property type="evidence" value="ECO:0007669"/>
    <property type="project" value="InterPro"/>
</dbReference>
<dbReference type="EMBL" id="AZGM01000046">
    <property type="protein sequence ID" value="KRM28180.1"/>
    <property type="molecule type" value="Genomic_DNA"/>
</dbReference>
<dbReference type="SUPFAM" id="SSF56037">
    <property type="entry name" value="PheT/TilS domain"/>
    <property type="match status" value="1"/>
</dbReference>
<dbReference type="Proteomes" id="UP000051412">
    <property type="component" value="Unassembled WGS sequence"/>
</dbReference>
<reference evidence="2 3" key="1">
    <citation type="journal article" date="2015" name="Genome Announc.">
        <title>Expanding the biotechnology potential of lactobacilli through comparative genomics of 213 strains and associated genera.</title>
        <authorList>
            <person name="Sun Z."/>
            <person name="Harris H.M."/>
            <person name="McCann A."/>
            <person name="Guo C."/>
            <person name="Argimon S."/>
            <person name="Zhang W."/>
            <person name="Yang X."/>
            <person name="Jeffery I.B."/>
            <person name="Cooney J.C."/>
            <person name="Kagawa T.F."/>
            <person name="Liu W."/>
            <person name="Song Y."/>
            <person name="Salvetti E."/>
            <person name="Wrobel A."/>
            <person name="Rasinkangas P."/>
            <person name="Parkhill J."/>
            <person name="Rea M.C."/>
            <person name="O'Sullivan O."/>
            <person name="Ritari J."/>
            <person name="Douillard F.P."/>
            <person name="Paul Ross R."/>
            <person name="Yang R."/>
            <person name="Briner A.E."/>
            <person name="Felis G.E."/>
            <person name="de Vos W.M."/>
            <person name="Barrangou R."/>
            <person name="Klaenhammer T.R."/>
            <person name="Caufield P.W."/>
            <person name="Cui Y."/>
            <person name="Zhang H."/>
            <person name="O'Toole P.W."/>
        </authorList>
    </citation>
    <scope>NUCLEOTIDE SEQUENCE [LARGE SCALE GENOMIC DNA]</scope>
    <source>
        <strain evidence="2 3">DSM 6035</strain>
    </source>
</reference>
<dbReference type="RefSeq" id="WP_047769874.1">
    <property type="nucleotide sequence ID" value="NZ_AZGM01000046.1"/>
</dbReference>
<organism evidence="2 3">
    <name type="scientific">Limosilactobacillus panis DSM 6035</name>
    <dbReference type="NCBI Taxonomy" id="1423782"/>
    <lineage>
        <taxon>Bacteria</taxon>
        <taxon>Bacillati</taxon>
        <taxon>Bacillota</taxon>
        <taxon>Bacilli</taxon>
        <taxon>Lactobacillales</taxon>
        <taxon>Lactobacillaceae</taxon>
        <taxon>Limosilactobacillus</taxon>
    </lineage>
</organism>
<feature type="domain" description="B3/B4 tRNA-binding" evidence="1">
    <location>
        <begin position="66"/>
        <end position="216"/>
    </location>
</feature>
<proteinExistence type="predicted"/>
<evidence type="ECO:0000259" key="1">
    <source>
        <dbReference type="SMART" id="SM00873"/>
    </source>
</evidence>
<dbReference type="OrthoDB" id="276580at2"/>
<dbReference type="STRING" id="1423782.FD32_GL001781"/>
<dbReference type="GO" id="GO:0003723">
    <property type="term" value="F:RNA binding"/>
    <property type="evidence" value="ECO:0007669"/>
    <property type="project" value="InterPro"/>
</dbReference>
<dbReference type="AlphaFoldDB" id="A0A0R1XIE0"/>
<dbReference type="PANTHER" id="PTHR39209">
    <property type="match status" value="1"/>
</dbReference>
<comment type="caution">
    <text evidence="2">The sequence shown here is derived from an EMBL/GenBank/DDBJ whole genome shotgun (WGS) entry which is preliminary data.</text>
</comment>
<dbReference type="InterPro" id="IPR020825">
    <property type="entry name" value="Phe-tRNA_synthase-like_B3/B4"/>
</dbReference>
<keyword evidence="3" id="KW-1185">Reference proteome</keyword>
<evidence type="ECO:0000313" key="2">
    <source>
        <dbReference type="EMBL" id="KRM28180.1"/>
    </source>
</evidence>
<protein>
    <submittedName>
        <fullName evidence="2">B3 4 domain-containing protein</fullName>
    </submittedName>
</protein>
<sequence>MQKVVVDQSFWEIFPDAQVNILYANGIDNHNDQANLTERQQLLKDATAAAGQFLTNETFRLNPVVDQWRGAFQQFKKKKGARSSIEALLKRVNQGRNFDPIDPLVDVYNSVSLTYGVPVGIEDRDKIAGDMHLGQVDGGQSFQPVGADGDEPTLPGEVAYYDDQGAVCRCLNWRDAQRTMLTADSQNIVAVIEAVNPEQAARANEAMAELSKLINRYFDVQPSPVFHLTKGQPIAVVPGNLTK</sequence>
<gene>
    <name evidence="2" type="ORF">FD32_GL001781</name>
</gene>
<dbReference type="Pfam" id="PF03483">
    <property type="entry name" value="B3_4"/>
    <property type="match status" value="1"/>
</dbReference>
<dbReference type="PANTHER" id="PTHR39209:SF2">
    <property type="entry name" value="CYTOPLASMIC PROTEIN"/>
    <property type="match status" value="1"/>
</dbReference>
<dbReference type="Gene3D" id="3.50.40.10">
    <property type="entry name" value="Phenylalanyl-trna Synthetase, Chain B, domain 3"/>
    <property type="match status" value="1"/>
</dbReference>
<dbReference type="SMART" id="SM00873">
    <property type="entry name" value="B3_4"/>
    <property type="match status" value="1"/>
</dbReference>
<dbReference type="InterPro" id="IPR005146">
    <property type="entry name" value="B3/B4_tRNA-bd"/>
</dbReference>
<dbReference type="PATRIC" id="fig|1423782.4.peg.1854"/>
<name>A0A0R1XIE0_9LACO</name>
<evidence type="ECO:0000313" key="3">
    <source>
        <dbReference type="Proteomes" id="UP000051412"/>
    </source>
</evidence>